<dbReference type="RefSeq" id="XP_034077280.1">
    <property type="nucleotide sequence ID" value="XM_034221389.1"/>
</dbReference>
<proteinExistence type="predicted"/>
<dbReference type="KEGG" id="gacu:117549457"/>
<keyword evidence="1" id="KW-1185">Reference proteome</keyword>
<dbReference type="OrthoDB" id="74807at2759"/>
<protein>
    <submittedName>
        <fullName evidence="2">Zinc finger HIT domain-containing protein 1</fullName>
    </submittedName>
</protein>
<dbReference type="InParanoid" id="A0A6P8UXH8"/>
<reference evidence="2" key="1">
    <citation type="submission" date="2025-08" db="UniProtKB">
        <authorList>
            <consortium name="RefSeq"/>
        </authorList>
    </citation>
    <scope>IDENTIFICATION</scope>
</reference>
<sequence length="135" mass="15508">MVLEKKSSARVEADSRRRVLDEATRQRRLSRQLEALEKDNFQDDPLSSLPPQVLLPAYLPSARQRSQVRGLNQIEMKLIIHSKELDLMPFGFTLCLWYNMADVSLATEAKLTIDYLLLSSCGRSRFLQAHLTFSL</sequence>
<dbReference type="CTD" id="10467"/>
<name>A0A6P8UXH8_GYMAC</name>
<accession>A0A6P8UXH8</accession>
<organism evidence="1 2">
    <name type="scientific">Gymnodraco acuticeps</name>
    <name type="common">Antarctic dragonfish</name>
    <dbReference type="NCBI Taxonomy" id="8218"/>
    <lineage>
        <taxon>Eukaryota</taxon>
        <taxon>Metazoa</taxon>
        <taxon>Chordata</taxon>
        <taxon>Craniata</taxon>
        <taxon>Vertebrata</taxon>
        <taxon>Euteleostomi</taxon>
        <taxon>Actinopterygii</taxon>
        <taxon>Neopterygii</taxon>
        <taxon>Teleostei</taxon>
        <taxon>Neoteleostei</taxon>
        <taxon>Acanthomorphata</taxon>
        <taxon>Eupercaria</taxon>
        <taxon>Perciformes</taxon>
        <taxon>Notothenioidei</taxon>
        <taxon>Bathydraconidae</taxon>
        <taxon>Gymnodraco</taxon>
    </lineage>
</organism>
<dbReference type="Proteomes" id="UP000515161">
    <property type="component" value="Unplaced"/>
</dbReference>
<evidence type="ECO:0000313" key="1">
    <source>
        <dbReference type="Proteomes" id="UP000515161"/>
    </source>
</evidence>
<evidence type="ECO:0000313" key="2">
    <source>
        <dbReference type="RefSeq" id="XP_034077280.1"/>
    </source>
</evidence>
<dbReference type="AlphaFoldDB" id="A0A6P8UXH8"/>
<gene>
    <name evidence="2" type="primary">znhit1</name>
</gene>
<dbReference type="GeneID" id="117549457"/>